<accession>A0AAP2YVW8</accession>
<dbReference type="PANTHER" id="PTHR11777:SF9">
    <property type="entry name" value="ALANINE--TRNA LIGASE, CYTOPLASMIC"/>
    <property type="match status" value="1"/>
</dbReference>
<dbReference type="GO" id="GO:0006419">
    <property type="term" value="P:alanyl-tRNA aminoacylation"/>
    <property type="evidence" value="ECO:0007669"/>
    <property type="project" value="InterPro"/>
</dbReference>
<dbReference type="AlphaFoldDB" id="A0AAP2YVW8"/>
<evidence type="ECO:0000256" key="5">
    <source>
        <dbReference type="ARBA" id="ARBA00022833"/>
    </source>
</evidence>
<comment type="similarity">
    <text evidence="1">Belongs to the class-II aminoacyl-tRNA synthetase family.</text>
</comment>
<evidence type="ECO:0000256" key="4">
    <source>
        <dbReference type="ARBA" id="ARBA00022741"/>
    </source>
</evidence>
<dbReference type="Pfam" id="PF07973">
    <property type="entry name" value="tRNA_SAD"/>
    <property type="match status" value="1"/>
</dbReference>
<keyword evidence="4" id="KW-0547">Nucleotide-binding</keyword>
<evidence type="ECO:0000256" key="8">
    <source>
        <dbReference type="ARBA" id="ARBA00022917"/>
    </source>
</evidence>
<keyword evidence="7" id="KW-0694">RNA-binding</keyword>
<evidence type="ECO:0000256" key="2">
    <source>
        <dbReference type="ARBA" id="ARBA00022555"/>
    </source>
</evidence>
<proteinExistence type="inferred from homology"/>
<keyword evidence="3 11" id="KW-0436">Ligase</keyword>
<evidence type="ECO:0000259" key="10">
    <source>
        <dbReference type="PROSITE" id="PS50860"/>
    </source>
</evidence>
<organism evidence="11 12">
    <name type="scientific">Natronoglomus mannanivorans</name>
    <dbReference type="NCBI Taxonomy" id="2979990"/>
    <lineage>
        <taxon>Archaea</taxon>
        <taxon>Methanobacteriati</taxon>
        <taxon>Methanobacteriota</taxon>
        <taxon>Stenosarchaea group</taxon>
        <taxon>Halobacteria</taxon>
        <taxon>Halobacteriales</taxon>
        <taxon>Natrialbaceae</taxon>
        <taxon>Natronoglomus</taxon>
    </lineage>
</organism>
<dbReference type="GO" id="GO:0000049">
    <property type="term" value="F:tRNA binding"/>
    <property type="evidence" value="ECO:0007669"/>
    <property type="project" value="UniProtKB-KW"/>
</dbReference>
<dbReference type="InterPro" id="IPR012947">
    <property type="entry name" value="tRNA_SAD"/>
</dbReference>
<dbReference type="PANTHER" id="PTHR11777">
    <property type="entry name" value="ALANYL-TRNA SYNTHETASE"/>
    <property type="match status" value="1"/>
</dbReference>
<evidence type="ECO:0000313" key="12">
    <source>
        <dbReference type="Proteomes" id="UP001321018"/>
    </source>
</evidence>
<evidence type="ECO:0000256" key="3">
    <source>
        <dbReference type="ARBA" id="ARBA00022598"/>
    </source>
</evidence>
<dbReference type="Pfam" id="PF01411">
    <property type="entry name" value="tRNA-synt_2c"/>
    <property type="match status" value="1"/>
</dbReference>
<dbReference type="InterPro" id="IPR018165">
    <property type="entry name" value="Ala-tRNA-synth_IIc_core"/>
</dbReference>
<dbReference type="SMART" id="SM00863">
    <property type="entry name" value="tRNA_SAD"/>
    <property type="match status" value="1"/>
</dbReference>
<dbReference type="GO" id="GO:0004813">
    <property type="term" value="F:alanine-tRNA ligase activity"/>
    <property type="evidence" value="ECO:0007669"/>
    <property type="project" value="InterPro"/>
</dbReference>
<keyword evidence="9" id="KW-0030">Aminoacyl-tRNA synthetase</keyword>
<dbReference type="Gene3D" id="3.30.980.10">
    <property type="entry name" value="Threonyl-trna Synthetase, Chain A, domain 2"/>
    <property type="match status" value="1"/>
</dbReference>
<comment type="caution">
    <text evidence="11">The sequence shown here is derived from an EMBL/GenBank/DDBJ whole genome shotgun (WGS) entry which is preliminary data.</text>
</comment>
<dbReference type="EMBL" id="JAOPKA010000001">
    <property type="protein sequence ID" value="MCU4739870.1"/>
    <property type="molecule type" value="Genomic_DNA"/>
</dbReference>
<protein>
    <submittedName>
        <fullName evidence="11">Alanine--tRNA ligase-related protein</fullName>
    </submittedName>
</protein>
<dbReference type="InterPro" id="IPR018163">
    <property type="entry name" value="Thr/Ala-tRNA-synth_IIc_edit"/>
</dbReference>
<dbReference type="InterPro" id="IPR009000">
    <property type="entry name" value="Transl_B-barrel_sf"/>
</dbReference>
<evidence type="ECO:0000256" key="9">
    <source>
        <dbReference type="ARBA" id="ARBA00023146"/>
    </source>
</evidence>
<sequence length="426" mass="45990">MSGQRAADEPYTTRFETGVSAVDGRRVWLETTFFYAEGGGQPADCGSIGDVAVEDVQRVDGEHVHVLAEEPRFRAGHRVLCSIDWSYRMYCMRAHTASHVLYGAARRLCASADDGEDTEVGDDTLGYAGFDIGDETVRVDLEAPTTIDDETLVELDRLVNRAVWESRPVSWETVPVAKAREREGIAFNETTEDGAVSSGRVRVVTIGAEDDNDANGSRNPWDVAACGGTHVRNTREIGPVTVLDRSSPADGVTRVEFAVGPRAIERRETEKRATFATKRALGVGVEAVPDAIARLQLETESLRTELAATRRSLLETRLERAKSVDRDGSRWLVTSCSDVPLAFLRAGVREAVESDAVDANVVVVVGERDDGETAAVIASVGDRSVADIAAEFGATCDDSGRSERFAQAGGFEVSAAELVDELVGHQ</sequence>
<evidence type="ECO:0000313" key="11">
    <source>
        <dbReference type="EMBL" id="MCU4739870.1"/>
    </source>
</evidence>
<keyword evidence="8" id="KW-0648">Protein biosynthesis</keyword>
<keyword evidence="2" id="KW-0820">tRNA-binding</keyword>
<dbReference type="InterPro" id="IPR050058">
    <property type="entry name" value="Ala-tRNA_ligase"/>
</dbReference>
<dbReference type="Proteomes" id="UP001321018">
    <property type="component" value="Unassembled WGS sequence"/>
</dbReference>
<keyword evidence="6" id="KW-0067">ATP-binding</keyword>
<dbReference type="RefSeq" id="WP_338001734.1">
    <property type="nucleotide sequence ID" value="NZ_JAOPKA010000001.1"/>
</dbReference>
<dbReference type="PROSITE" id="PS50860">
    <property type="entry name" value="AA_TRNA_LIGASE_II_ALA"/>
    <property type="match status" value="1"/>
</dbReference>
<dbReference type="SUPFAM" id="SSF55186">
    <property type="entry name" value="ThrRS/AlaRS common domain"/>
    <property type="match status" value="1"/>
</dbReference>
<evidence type="ECO:0000256" key="6">
    <source>
        <dbReference type="ARBA" id="ARBA00022840"/>
    </source>
</evidence>
<dbReference type="InterPro" id="IPR018164">
    <property type="entry name" value="Ala-tRNA-synth_IIc_N"/>
</dbReference>
<keyword evidence="5" id="KW-0862">Zinc</keyword>
<feature type="domain" description="Alanyl-transfer RNA synthetases family profile" evidence="10">
    <location>
        <begin position="27"/>
        <end position="269"/>
    </location>
</feature>
<dbReference type="SUPFAM" id="SSF50447">
    <property type="entry name" value="Translation proteins"/>
    <property type="match status" value="1"/>
</dbReference>
<gene>
    <name evidence="11" type="ORF">OB960_00450</name>
</gene>
<dbReference type="GO" id="GO:0005524">
    <property type="term" value="F:ATP binding"/>
    <property type="evidence" value="ECO:0007669"/>
    <property type="project" value="UniProtKB-KW"/>
</dbReference>
<dbReference type="GO" id="GO:0002161">
    <property type="term" value="F:aminoacyl-tRNA deacylase activity"/>
    <property type="evidence" value="ECO:0007669"/>
    <property type="project" value="TreeGrafter"/>
</dbReference>
<reference evidence="11" key="1">
    <citation type="submission" date="2022-09" db="EMBL/GenBank/DDBJ databases">
        <title>Enrichment on poylsaccharides allowed isolation of novel metabolic and taxonomic groups of Haloarchaea.</title>
        <authorList>
            <person name="Sorokin D.Y."/>
            <person name="Elcheninov A.G."/>
            <person name="Khizhniak T.V."/>
            <person name="Kolganova T.V."/>
            <person name="Kublanov I.V."/>
        </authorList>
    </citation>
    <scope>NUCLEOTIDE SEQUENCE</scope>
    <source>
        <strain evidence="11">AArc-xg1-1</strain>
    </source>
</reference>
<evidence type="ECO:0000256" key="1">
    <source>
        <dbReference type="ARBA" id="ARBA00008226"/>
    </source>
</evidence>
<dbReference type="Gene3D" id="2.40.30.130">
    <property type="match status" value="1"/>
</dbReference>
<evidence type="ECO:0000256" key="7">
    <source>
        <dbReference type="ARBA" id="ARBA00022884"/>
    </source>
</evidence>
<name>A0AAP2YVW8_9EURY</name>